<gene>
    <name evidence="9" type="ORF">HCN44_003380</name>
</gene>
<comment type="similarity">
    <text evidence="3">Belongs to the HARBI1 family.</text>
</comment>
<dbReference type="GO" id="GO:0016787">
    <property type="term" value="F:hydrolase activity"/>
    <property type="evidence" value="ECO:0007669"/>
    <property type="project" value="UniProtKB-KW"/>
</dbReference>
<proteinExistence type="inferred from homology"/>
<feature type="domain" description="DDE Tnp4" evidence="8">
    <location>
        <begin position="112"/>
        <end position="272"/>
    </location>
</feature>
<sequence>MNLLRYNFFFDINQFKNDNVPRQKCFVPYDPFEELSNEKFIKIYRLKKERVANIIDIVRQNQPIHTHRSALDIPRQVLTALAFFATGSYQTDISLSKYSLMKLFNFPGIGCIDCTHIAIYPPPLLHAEYPEHVFVNRKGYHSLNVQLICDADFKIVNVNAKFPGSTHDSFIWNNSNIEPLMRQIHNNYNGKYMLLGDSGYPLRPWLMTPFIDPPSQSPQEAFNTAFCKARSMIERVNGILKMRFRCLLKHRILHYSPPTAAKIINTCVVLHNMAIIDGVDDAEADQVWLDNNAFGIIDEPATNLNQPLGRVDPDLAAGRLLQQQIVSQTIILQSVCSAACVINDNVFNIIVE</sequence>
<accession>A0A834XVR4</accession>
<keyword evidence="7" id="KW-0539">Nucleus</keyword>
<dbReference type="GO" id="GO:0005634">
    <property type="term" value="C:nucleus"/>
    <property type="evidence" value="ECO:0007669"/>
    <property type="project" value="UniProtKB-SubCell"/>
</dbReference>
<keyword evidence="4" id="KW-0540">Nuclease</keyword>
<evidence type="ECO:0000313" key="10">
    <source>
        <dbReference type="Proteomes" id="UP000639338"/>
    </source>
</evidence>
<dbReference type="Proteomes" id="UP000639338">
    <property type="component" value="Unassembled WGS sequence"/>
</dbReference>
<dbReference type="OrthoDB" id="6740069at2759"/>
<comment type="cofactor">
    <cofactor evidence="1">
        <name>a divalent metal cation</name>
        <dbReference type="ChEBI" id="CHEBI:60240"/>
    </cofactor>
</comment>
<name>A0A834XVR4_APHGI</name>
<organism evidence="9 10">
    <name type="scientific">Aphidius gifuensis</name>
    <name type="common">Parasitoid wasp</name>
    <dbReference type="NCBI Taxonomy" id="684658"/>
    <lineage>
        <taxon>Eukaryota</taxon>
        <taxon>Metazoa</taxon>
        <taxon>Ecdysozoa</taxon>
        <taxon>Arthropoda</taxon>
        <taxon>Hexapoda</taxon>
        <taxon>Insecta</taxon>
        <taxon>Pterygota</taxon>
        <taxon>Neoptera</taxon>
        <taxon>Endopterygota</taxon>
        <taxon>Hymenoptera</taxon>
        <taxon>Apocrita</taxon>
        <taxon>Ichneumonoidea</taxon>
        <taxon>Braconidae</taxon>
        <taxon>Aphidiinae</taxon>
        <taxon>Aphidius</taxon>
    </lineage>
</organism>
<dbReference type="PANTHER" id="PTHR22930:SF85">
    <property type="entry name" value="GH03217P-RELATED"/>
    <property type="match status" value="1"/>
</dbReference>
<dbReference type="InterPro" id="IPR027806">
    <property type="entry name" value="HARBI1_dom"/>
</dbReference>
<dbReference type="InterPro" id="IPR045249">
    <property type="entry name" value="HARBI1-like"/>
</dbReference>
<keyword evidence="10" id="KW-1185">Reference proteome</keyword>
<dbReference type="GO" id="GO:0046872">
    <property type="term" value="F:metal ion binding"/>
    <property type="evidence" value="ECO:0007669"/>
    <property type="project" value="UniProtKB-KW"/>
</dbReference>
<protein>
    <recommendedName>
        <fullName evidence="8">DDE Tnp4 domain-containing protein</fullName>
    </recommendedName>
</protein>
<dbReference type="Pfam" id="PF13359">
    <property type="entry name" value="DDE_Tnp_4"/>
    <property type="match status" value="1"/>
</dbReference>
<evidence type="ECO:0000256" key="5">
    <source>
        <dbReference type="ARBA" id="ARBA00022723"/>
    </source>
</evidence>
<dbReference type="GO" id="GO:0004518">
    <property type="term" value="F:nuclease activity"/>
    <property type="evidence" value="ECO:0007669"/>
    <property type="project" value="UniProtKB-KW"/>
</dbReference>
<evidence type="ECO:0000313" key="9">
    <source>
        <dbReference type="EMBL" id="KAF7994290.1"/>
    </source>
</evidence>
<keyword evidence="5" id="KW-0479">Metal-binding</keyword>
<reference evidence="9 10" key="1">
    <citation type="submission" date="2020-08" db="EMBL/GenBank/DDBJ databases">
        <title>Aphidius gifuensis genome sequencing and assembly.</title>
        <authorList>
            <person name="Du Z."/>
        </authorList>
    </citation>
    <scope>NUCLEOTIDE SEQUENCE [LARGE SCALE GENOMIC DNA]</scope>
    <source>
        <strain evidence="9">YNYX2018</strain>
        <tissue evidence="9">Adults</tissue>
    </source>
</reference>
<dbReference type="PANTHER" id="PTHR22930">
    <property type="match status" value="1"/>
</dbReference>
<dbReference type="AlphaFoldDB" id="A0A834XVR4"/>
<dbReference type="EMBL" id="JACMRX010000002">
    <property type="protein sequence ID" value="KAF7994290.1"/>
    <property type="molecule type" value="Genomic_DNA"/>
</dbReference>
<keyword evidence="6" id="KW-0378">Hydrolase</keyword>
<evidence type="ECO:0000256" key="2">
    <source>
        <dbReference type="ARBA" id="ARBA00004123"/>
    </source>
</evidence>
<comment type="subcellular location">
    <subcellularLocation>
        <location evidence="2">Nucleus</location>
    </subcellularLocation>
</comment>
<evidence type="ECO:0000256" key="7">
    <source>
        <dbReference type="ARBA" id="ARBA00023242"/>
    </source>
</evidence>
<evidence type="ECO:0000256" key="6">
    <source>
        <dbReference type="ARBA" id="ARBA00022801"/>
    </source>
</evidence>
<evidence type="ECO:0000256" key="3">
    <source>
        <dbReference type="ARBA" id="ARBA00006958"/>
    </source>
</evidence>
<evidence type="ECO:0000256" key="1">
    <source>
        <dbReference type="ARBA" id="ARBA00001968"/>
    </source>
</evidence>
<evidence type="ECO:0000259" key="8">
    <source>
        <dbReference type="Pfam" id="PF13359"/>
    </source>
</evidence>
<evidence type="ECO:0000256" key="4">
    <source>
        <dbReference type="ARBA" id="ARBA00022722"/>
    </source>
</evidence>
<comment type="caution">
    <text evidence="9">The sequence shown here is derived from an EMBL/GenBank/DDBJ whole genome shotgun (WGS) entry which is preliminary data.</text>
</comment>